<dbReference type="PANTHER" id="PTHR30572">
    <property type="entry name" value="MEMBRANE COMPONENT OF TRANSPORTER-RELATED"/>
    <property type="match status" value="1"/>
</dbReference>
<name>A0ABV8J5Q0_9ACTN</name>
<feature type="transmembrane region" description="Helical" evidence="8">
    <location>
        <begin position="202"/>
        <end position="222"/>
    </location>
</feature>
<evidence type="ECO:0000256" key="5">
    <source>
        <dbReference type="ARBA" id="ARBA00023136"/>
    </source>
</evidence>
<evidence type="ECO:0000256" key="4">
    <source>
        <dbReference type="ARBA" id="ARBA00022989"/>
    </source>
</evidence>
<keyword evidence="11" id="KW-1185">Reference proteome</keyword>
<evidence type="ECO:0000313" key="10">
    <source>
        <dbReference type="EMBL" id="MFC4070330.1"/>
    </source>
</evidence>
<evidence type="ECO:0000313" key="11">
    <source>
        <dbReference type="Proteomes" id="UP001595867"/>
    </source>
</evidence>
<feature type="transmembrane region" description="Helical" evidence="8">
    <location>
        <begin position="155"/>
        <end position="182"/>
    </location>
</feature>
<protein>
    <submittedName>
        <fullName evidence="10">FtsX-like permease family protein</fullName>
    </submittedName>
</protein>
<feature type="transmembrane region" description="Helical" evidence="8">
    <location>
        <begin position="694"/>
        <end position="718"/>
    </location>
</feature>
<keyword evidence="5 8" id="KW-0472">Membrane</keyword>
<evidence type="ECO:0000256" key="8">
    <source>
        <dbReference type="SAM" id="Phobius"/>
    </source>
</evidence>
<feature type="transmembrane region" description="Helical" evidence="8">
    <location>
        <begin position="102"/>
        <end position="128"/>
    </location>
</feature>
<comment type="subcellular location">
    <subcellularLocation>
        <location evidence="1">Cell membrane</location>
        <topology evidence="1">Multi-pass membrane protein</topology>
    </subcellularLocation>
</comment>
<feature type="domain" description="ABC3 transporter permease C-terminal" evidence="9">
    <location>
        <begin position="107"/>
        <end position="224"/>
    </location>
</feature>
<dbReference type="InterPro" id="IPR003838">
    <property type="entry name" value="ABC3_permease_C"/>
</dbReference>
<evidence type="ECO:0000256" key="2">
    <source>
        <dbReference type="ARBA" id="ARBA00022475"/>
    </source>
</evidence>
<dbReference type="Pfam" id="PF02687">
    <property type="entry name" value="FtsX"/>
    <property type="match status" value="2"/>
</dbReference>
<feature type="transmembrane region" description="Helical" evidence="8">
    <location>
        <begin position="739"/>
        <end position="761"/>
    </location>
</feature>
<evidence type="ECO:0000256" key="7">
    <source>
        <dbReference type="SAM" id="MobiDB-lite"/>
    </source>
</evidence>
<dbReference type="RefSeq" id="WP_378071213.1">
    <property type="nucleotide sequence ID" value="NZ_JBHSBL010000024.1"/>
</dbReference>
<comment type="similarity">
    <text evidence="6">Belongs to the ABC-4 integral membrane protein family.</text>
</comment>
<feature type="transmembrane region" description="Helical" evidence="8">
    <location>
        <begin position="285"/>
        <end position="308"/>
    </location>
</feature>
<keyword evidence="3 8" id="KW-0812">Transmembrane</keyword>
<evidence type="ECO:0000256" key="1">
    <source>
        <dbReference type="ARBA" id="ARBA00004651"/>
    </source>
</evidence>
<keyword evidence="2" id="KW-1003">Cell membrane</keyword>
<dbReference type="Proteomes" id="UP001595867">
    <property type="component" value="Unassembled WGS sequence"/>
</dbReference>
<accession>A0ABV8J5Q0</accession>
<dbReference type="PANTHER" id="PTHR30572:SF4">
    <property type="entry name" value="ABC TRANSPORTER PERMEASE YTRF"/>
    <property type="match status" value="1"/>
</dbReference>
<dbReference type="EMBL" id="JBHSBL010000024">
    <property type="protein sequence ID" value="MFC4070330.1"/>
    <property type="molecule type" value="Genomic_DNA"/>
</dbReference>
<dbReference type="InterPro" id="IPR050250">
    <property type="entry name" value="Macrolide_Exporter_MacB"/>
</dbReference>
<sequence>MLAGDPALIGRTIRLRTPAGIGDYRVAGVLAPVSFERAVFFTDGMAATISPRIDNLVVDAAPEDVRALVSAFPGVQVLTGDDRRRADPDPDRDRNALVAMNALLGTAGGVTTFVSVFVVASTFAFAVAQRRREIGLLRMAGATPRQVRRTVFAEAAVVGVVASAAGCLLGSCGAPMLARLLVDERLAPPWFAIGDQRWPYHVAFWTGLIVAMAGVVTATVRAGRIRPSEALREASVDVRAMTALRWIFGVGILAAGLGLLCWRLLTDPGEALHRKTYTTQPMLLITAVALLAPVLAGPLARLVAWLPARLPGATGMLIQENASAARRRTAAVAAPILITVALAGSLLGTTATITAAEATELRTRTIADLIITGDPGDRTVAAIRAVPGAQVMPSASTAVYTMEDGVALTRSGARAVDPSALESVRRLPVAAGRVADLDDDGIIVNEEWAVHTVGDRVDVWLGDGTPRSLRVVAVLATGTGGNGVYVTTRNAGGAPTDLVELSWRPGTDSHAAEAAVRRLLTRSSEPEPGDGAPTARNLLTPAHQPKLGATTGLAEPSGQPEHSVAHSPAGPVPQPAYSVTHSPASPVPQPEHSVTHSPASPVPQPAYSVTHSPASPVPQPEHSVTHSPASPDPQPESSLGNTTTHHPAGPTPPPESHVSGALAGDLAAGSEVRVQGRDEWLAGQLLGSNRQTRVGFLVVLGIALLYTGIAVANTMVMATSDRGRELAVLRLAGATKRQVVLLVAAEALTVVMVGAVLGLVVTVLNLLGVWAALAALSVWTAVVVPWSSLAMTLLACAVVAVVAAVLPTVSALRTHPVELAGTRD</sequence>
<feature type="transmembrane region" description="Helical" evidence="8">
    <location>
        <begin position="329"/>
        <end position="348"/>
    </location>
</feature>
<gene>
    <name evidence="10" type="ORF">ACFO0C_35835</name>
</gene>
<feature type="transmembrane region" description="Helical" evidence="8">
    <location>
        <begin position="767"/>
        <end position="786"/>
    </location>
</feature>
<feature type="region of interest" description="Disordered" evidence="7">
    <location>
        <begin position="520"/>
        <end position="661"/>
    </location>
</feature>
<feature type="transmembrane region" description="Helical" evidence="8">
    <location>
        <begin position="243"/>
        <end position="265"/>
    </location>
</feature>
<proteinExistence type="inferred from homology"/>
<comment type="caution">
    <text evidence="10">The sequence shown here is derived from an EMBL/GenBank/DDBJ whole genome shotgun (WGS) entry which is preliminary data.</text>
</comment>
<evidence type="ECO:0000256" key="6">
    <source>
        <dbReference type="ARBA" id="ARBA00038076"/>
    </source>
</evidence>
<feature type="transmembrane region" description="Helical" evidence="8">
    <location>
        <begin position="793"/>
        <end position="812"/>
    </location>
</feature>
<reference evidence="11" key="1">
    <citation type="journal article" date="2019" name="Int. J. Syst. Evol. Microbiol.">
        <title>The Global Catalogue of Microorganisms (GCM) 10K type strain sequencing project: providing services to taxonomists for standard genome sequencing and annotation.</title>
        <authorList>
            <consortium name="The Broad Institute Genomics Platform"/>
            <consortium name="The Broad Institute Genome Sequencing Center for Infectious Disease"/>
            <person name="Wu L."/>
            <person name="Ma J."/>
        </authorList>
    </citation>
    <scope>NUCLEOTIDE SEQUENCE [LARGE SCALE GENOMIC DNA]</scope>
    <source>
        <strain evidence="11">TBRC 5832</strain>
    </source>
</reference>
<evidence type="ECO:0000256" key="3">
    <source>
        <dbReference type="ARBA" id="ARBA00022692"/>
    </source>
</evidence>
<organism evidence="10 11">
    <name type="scientific">Actinoplanes subglobosus</name>
    <dbReference type="NCBI Taxonomy" id="1547892"/>
    <lineage>
        <taxon>Bacteria</taxon>
        <taxon>Bacillati</taxon>
        <taxon>Actinomycetota</taxon>
        <taxon>Actinomycetes</taxon>
        <taxon>Micromonosporales</taxon>
        <taxon>Micromonosporaceae</taxon>
        <taxon>Actinoplanes</taxon>
    </lineage>
</organism>
<feature type="domain" description="ABC3 transporter permease C-terminal" evidence="9">
    <location>
        <begin position="698"/>
        <end position="816"/>
    </location>
</feature>
<keyword evidence="4 8" id="KW-1133">Transmembrane helix</keyword>
<evidence type="ECO:0000259" key="9">
    <source>
        <dbReference type="Pfam" id="PF02687"/>
    </source>
</evidence>